<dbReference type="GO" id="GO:0004497">
    <property type="term" value="F:monooxygenase activity"/>
    <property type="evidence" value="ECO:0007669"/>
    <property type="project" value="InterPro"/>
</dbReference>
<dbReference type="EMBL" id="JAAAJA010000465">
    <property type="protein sequence ID" value="KAG0253332.1"/>
    <property type="molecule type" value="Genomic_DNA"/>
</dbReference>
<reference evidence="7" key="1">
    <citation type="journal article" date="2020" name="Fungal Divers.">
        <title>Resolving the Mortierellaceae phylogeny through synthesis of multi-gene phylogenetics and phylogenomics.</title>
        <authorList>
            <person name="Vandepol N."/>
            <person name="Liber J."/>
            <person name="Desiro A."/>
            <person name="Na H."/>
            <person name="Kennedy M."/>
            <person name="Barry K."/>
            <person name="Grigoriev I.V."/>
            <person name="Miller A.N."/>
            <person name="O'Donnell K."/>
            <person name="Stajich J.E."/>
            <person name="Bonito G."/>
        </authorList>
    </citation>
    <scope>NUCLEOTIDE SEQUENCE</scope>
    <source>
        <strain evidence="7">KOD948</strain>
    </source>
</reference>
<proteinExistence type="inferred from homology"/>
<keyword evidence="3" id="KW-0274">FAD</keyword>
<dbReference type="GO" id="GO:0071949">
    <property type="term" value="F:FAD binding"/>
    <property type="evidence" value="ECO:0007669"/>
    <property type="project" value="InterPro"/>
</dbReference>
<name>A0A9P6TZK8_9FUNG</name>
<feature type="domain" description="FAD-binding" evidence="6">
    <location>
        <begin position="337"/>
        <end position="408"/>
    </location>
</feature>
<keyword evidence="8" id="KW-1185">Reference proteome</keyword>
<feature type="compositionally biased region" description="Basic residues" evidence="5">
    <location>
        <begin position="1"/>
        <end position="12"/>
    </location>
</feature>
<organism evidence="7 8">
    <name type="scientific">Mortierella polycephala</name>
    <dbReference type="NCBI Taxonomy" id="41804"/>
    <lineage>
        <taxon>Eukaryota</taxon>
        <taxon>Fungi</taxon>
        <taxon>Fungi incertae sedis</taxon>
        <taxon>Mucoromycota</taxon>
        <taxon>Mortierellomycotina</taxon>
        <taxon>Mortierellomycetes</taxon>
        <taxon>Mortierellales</taxon>
        <taxon>Mortierellaceae</taxon>
        <taxon>Mortierella</taxon>
    </lineage>
</organism>
<evidence type="ECO:0000256" key="2">
    <source>
        <dbReference type="ARBA" id="ARBA00022630"/>
    </source>
</evidence>
<dbReference type="Gene3D" id="3.50.50.60">
    <property type="entry name" value="FAD/NAD(P)-binding domain"/>
    <property type="match status" value="1"/>
</dbReference>
<feature type="region of interest" description="Disordered" evidence="5">
    <location>
        <begin position="1"/>
        <end position="37"/>
    </location>
</feature>
<dbReference type="PANTHER" id="PTHR47356">
    <property type="entry name" value="FAD-DEPENDENT MONOOXYGENASE ASQG-RELATED"/>
    <property type="match status" value="1"/>
</dbReference>
<evidence type="ECO:0000256" key="1">
    <source>
        <dbReference type="ARBA" id="ARBA00007992"/>
    </source>
</evidence>
<keyword evidence="4" id="KW-0560">Oxidoreductase</keyword>
<dbReference type="OrthoDB" id="655030at2759"/>
<accession>A0A9P6TZK8</accession>
<evidence type="ECO:0000259" key="6">
    <source>
        <dbReference type="Pfam" id="PF01494"/>
    </source>
</evidence>
<dbReference type="InterPro" id="IPR036188">
    <property type="entry name" value="FAD/NAD-bd_sf"/>
</dbReference>
<evidence type="ECO:0000313" key="7">
    <source>
        <dbReference type="EMBL" id="KAG0253332.1"/>
    </source>
</evidence>
<dbReference type="SUPFAM" id="SSF51905">
    <property type="entry name" value="FAD/NAD(P)-binding domain"/>
    <property type="match status" value="1"/>
</dbReference>
<dbReference type="PANTHER" id="PTHR47356:SF2">
    <property type="entry name" value="FAD-BINDING DOMAIN-CONTAINING PROTEIN-RELATED"/>
    <property type="match status" value="1"/>
</dbReference>
<comment type="similarity">
    <text evidence="1">Belongs to the paxM FAD-dependent monooxygenase family.</text>
</comment>
<dbReference type="AlphaFoldDB" id="A0A9P6TZK8"/>
<sequence>MASQRRHKHKYRDARDGHKSKPYSQQSSLQTKSGGPGQSLRNAILLRQRVVIVGGNVQGLVLGMILERIGIDYLILERSFNHGITAGVQVLGAFALNLFEMLGILGQIKDAASELHRMRIWTESGVPQAEADFTGAEERFSHNGAVVSCRVLQDLMRAEIPEHKMKDGKEVTGYEQDADEVRVLCSDGSVYRGVILVGCDGVQSTVRRLLHEESGADLPARDRVQSRRTCIVTGATRTLDGTTLLDPDSLQNLFELEYANNQVVIGQSTPYVAWMLPIPNEPRISWMITYNQPVDSLPAFDDDNEPGPDSMDRPSVGQEFLSQVRQENEDSNVVSVESRVHMGDILDQTDPHDIRVVQNQRRLYDMWFKGRVVLAGDACHALVPGGGQGVLQAMLDAYSLAPLIKHALLSSLDIAGEGQLEHISVAFECYKRERYDIARDAVEASTNLSQLLTQQQGPSFDQQQPQMPGQFHIDFAFDFFPGWLQRYAERRPFGQDEDENENEDEDEL</sequence>
<evidence type="ECO:0000313" key="8">
    <source>
        <dbReference type="Proteomes" id="UP000726737"/>
    </source>
</evidence>
<gene>
    <name evidence="7" type="ORF">BG011_006417</name>
</gene>
<evidence type="ECO:0000256" key="5">
    <source>
        <dbReference type="SAM" id="MobiDB-lite"/>
    </source>
</evidence>
<comment type="caution">
    <text evidence="7">The sequence shown here is derived from an EMBL/GenBank/DDBJ whole genome shotgun (WGS) entry which is preliminary data.</text>
</comment>
<feature type="compositionally biased region" description="Polar residues" evidence="5">
    <location>
        <begin position="22"/>
        <end position="33"/>
    </location>
</feature>
<dbReference type="PRINTS" id="PR00420">
    <property type="entry name" value="RNGMNOXGNASE"/>
</dbReference>
<dbReference type="InterPro" id="IPR002938">
    <property type="entry name" value="FAD-bd"/>
</dbReference>
<keyword evidence="2" id="KW-0285">Flavoprotein</keyword>
<evidence type="ECO:0000256" key="4">
    <source>
        <dbReference type="ARBA" id="ARBA00023002"/>
    </source>
</evidence>
<dbReference type="Pfam" id="PF01494">
    <property type="entry name" value="FAD_binding_3"/>
    <property type="match status" value="2"/>
</dbReference>
<protein>
    <recommendedName>
        <fullName evidence="6">FAD-binding domain-containing protein</fullName>
    </recommendedName>
</protein>
<feature type="domain" description="FAD-binding" evidence="6">
    <location>
        <begin position="49"/>
        <end position="211"/>
    </location>
</feature>
<dbReference type="Proteomes" id="UP000726737">
    <property type="component" value="Unassembled WGS sequence"/>
</dbReference>
<dbReference type="InterPro" id="IPR050562">
    <property type="entry name" value="FAD_mOase_fung"/>
</dbReference>
<evidence type="ECO:0000256" key="3">
    <source>
        <dbReference type="ARBA" id="ARBA00022827"/>
    </source>
</evidence>